<keyword evidence="3" id="KW-0597">Phosphoprotein</keyword>
<dbReference type="GO" id="GO:0046983">
    <property type="term" value="F:protein dimerization activity"/>
    <property type="evidence" value="ECO:0007669"/>
    <property type="project" value="InterPro"/>
</dbReference>
<evidence type="ECO:0000256" key="10">
    <source>
        <dbReference type="SAM" id="Phobius"/>
    </source>
</evidence>
<dbReference type="Gene3D" id="3.30.565.10">
    <property type="entry name" value="Histidine kinase-like ATPase, C-terminal domain"/>
    <property type="match status" value="1"/>
</dbReference>
<dbReference type="GO" id="GO:0000155">
    <property type="term" value="F:phosphorelay sensor kinase activity"/>
    <property type="evidence" value="ECO:0007669"/>
    <property type="project" value="InterPro"/>
</dbReference>
<keyword evidence="10" id="KW-1133">Transmembrane helix</keyword>
<feature type="domain" description="Histidine kinase/HSP90-like ATPase" evidence="11">
    <location>
        <begin position="292"/>
        <end position="385"/>
    </location>
</feature>
<name>A0A1G8DPZ5_9ACTN</name>
<evidence type="ECO:0000256" key="6">
    <source>
        <dbReference type="ARBA" id="ARBA00022777"/>
    </source>
</evidence>
<keyword evidence="8" id="KW-0902">Two-component regulatory system</keyword>
<proteinExistence type="predicted"/>
<keyword evidence="4" id="KW-0808">Transferase</keyword>
<keyword evidence="5" id="KW-0547">Nucleotide-binding</keyword>
<evidence type="ECO:0000256" key="4">
    <source>
        <dbReference type="ARBA" id="ARBA00022679"/>
    </source>
</evidence>
<keyword evidence="6 13" id="KW-0418">Kinase</keyword>
<gene>
    <name evidence="13" type="ORF">SAMN05421869_102637</name>
</gene>
<feature type="transmembrane region" description="Helical" evidence="10">
    <location>
        <begin position="45"/>
        <end position="68"/>
    </location>
</feature>
<evidence type="ECO:0000256" key="5">
    <source>
        <dbReference type="ARBA" id="ARBA00022741"/>
    </source>
</evidence>
<evidence type="ECO:0000256" key="8">
    <source>
        <dbReference type="ARBA" id="ARBA00023012"/>
    </source>
</evidence>
<dbReference type="STRING" id="633440.SAMN05421869_102637"/>
<dbReference type="InterPro" id="IPR036890">
    <property type="entry name" value="HATPase_C_sf"/>
</dbReference>
<dbReference type="AlphaFoldDB" id="A0A1G8DPZ5"/>
<dbReference type="SUPFAM" id="SSF55874">
    <property type="entry name" value="ATPase domain of HSP90 chaperone/DNA topoisomerase II/histidine kinase"/>
    <property type="match status" value="1"/>
</dbReference>
<dbReference type="Pfam" id="PF07730">
    <property type="entry name" value="HisKA_3"/>
    <property type="match status" value="1"/>
</dbReference>
<dbReference type="Gene3D" id="1.20.5.1930">
    <property type="match status" value="1"/>
</dbReference>
<dbReference type="GO" id="GO:0016020">
    <property type="term" value="C:membrane"/>
    <property type="evidence" value="ECO:0007669"/>
    <property type="project" value="InterPro"/>
</dbReference>
<dbReference type="Proteomes" id="UP000199202">
    <property type="component" value="Unassembled WGS sequence"/>
</dbReference>
<evidence type="ECO:0000259" key="12">
    <source>
        <dbReference type="Pfam" id="PF07730"/>
    </source>
</evidence>
<sequence>MREGTVVVESVRWGRMAAGMYAVFLAVVAWHTLIESHGVRIEPAAGLALVFAAAVGLCLWRPAVAFWLSLAGAVLASLLTRDALDGVVWPPPVLAIHVSVLVLSSLRARTRVLAERWLFTLLAGLVLGLLVPGGAGLPALAEMTVLSGAALVAVVAVRSRDEAQRRLAQARRESGQARARHALLEERARIARELHDVVAHHMSVVAVQAEAAPYRLSDPPPVLTESFAAIRSSALEALTELHRILGLLRDEGAEEARPALDQLDRLVARMAEAGVPARLEVHGEPVPLAPGVELSAYRIVQEALSNVLRHAPGAPALVEVAYLSDRLRVRVANDAPAGPAAPLRTGRPGHGLIGMRERVAMLEGELEAGPRPDGGYLVHALLPLTREGEA</sequence>
<feature type="transmembrane region" description="Helical" evidence="10">
    <location>
        <begin position="88"/>
        <end position="106"/>
    </location>
</feature>
<feature type="transmembrane region" description="Helical" evidence="10">
    <location>
        <begin position="12"/>
        <end position="33"/>
    </location>
</feature>
<dbReference type="EMBL" id="FNDJ01000002">
    <property type="protein sequence ID" value="SDH59722.1"/>
    <property type="molecule type" value="Genomic_DNA"/>
</dbReference>
<dbReference type="CDD" id="cd16917">
    <property type="entry name" value="HATPase_UhpB-NarQ-NarX-like"/>
    <property type="match status" value="1"/>
</dbReference>
<keyword evidence="10" id="KW-0812">Transmembrane</keyword>
<feature type="coiled-coil region" evidence="9">
    <location>
        <begin position="153"/>
        <end position="187"/>
    </location>
</feature>
<dbReference type="Pfam" id="PF02518">
    <property type="entry name" value="HATPase_c"/>
    <property type="match status" value="1"/>
</dbReference>
<reference evidence="13 14" key="1">
    <citation type="submission" date="2016-10" db="EMBL/GenBank/DDBJ databases">
        <authorList>
            <person name="de Groot N.N."/>
        </authorList>
    </citation>
    <scope>NUCLEOTIDE SEQUENCE [LARGE SCALE GENOMIC DNA]</scope>
    <source>
        <strain evidence="13 14">CGMCC 4.6533</strain>
    </source>
</reference>
<accession>A0A1G8DPZ5</accession>
<protein>
    <recommendedName>
        <fullName evidence="2">histidine kinase</fullName>
        <ecNumber evidence="2">2.7.13.3</ecNumber>
    </recommendedName>
</protein>
<evidence type="ECO:0000256" key="2">
    <source>
        <dbReference type="ARBA" id="ARBA00012438"/>
    </source>
</evidence>
<evidence type="ECO:0000313" key="13">
    <source>
        <dbReference type="EMBL" id="SDH59722.1"/>
    </source>
</evidence>
<dbReference type="InterPro" id="IPR003594">
    <property type="entry name" value="HATPase_dom"/>
</dbReference>
<keyword evidence="14" id="KW-1185">Reference proteome</keyword>
<feature type="transmembrane region" description="Helical" evidence="10">
    <location>
        <begin position="113"/>
        <end position="131"/>
    </location>
</feature>
<comment type="catalytic activity">
    <reaction evidence="1">
        <text>ATP + protein L-histidine = ADP + protein N-phospho-L-histidine.</text>
        <dbReference type="EC" id="2.7.13.3"/>
    </reaction>
</comment>
<dbReference type="InterPro" id="IPR011712">
    <property type="entry name" value="Sig_transdc_His_kin_sub3_dim/P"/>
</dbReference>
<dbReference type="PANTHER" id="PTHR24421:SF10">
    <property type="entry name" value="NITRATE_NITRITE SENSOR PROTEIN NARQ"/>
    <property type="match status" value="1"/>
</dbReference>
<dbReference type="EC" id="2.7.13.3" evidence="2"/>
<evidence type="ECO:0000256" key="9">
    <source>
        <dbReference type="SAM" id="Coils"/>
    </source>
</evidence>
<dbReference type="RefSeq" id="WP_143043601.1">
    <property type="nucleotide sequence ID" value="NZ_FNDJ01000002.1"/>
</dbReference>
<evidence type="ECO:0000256" key="3">
    <source>
        <dbReference type="ARBA" id="ARBA00022553"/>
    </source>
</evidence>
<evidence type="ECO:0000256" key="7">
    <source>
        <dbReference type="ARBA" id="ARBA00022840"/>
    </source>
</evidence>
<organism evidence="13 14">
    <name type="scientific">Nonomuraea jiangxiensis</name>
    <dbReference type="NCBI Taxonomy" id="633440"/>
    <lineage>
        <taxon>Bacteria</taxon>
        <taxon>Bacillati</taxon>
        <taxon>Actinomycetota</taxon>
        <taxon>Actinomycetes</taxon>
        <taxon>Streptosporangiales</taxon>
        <taxon>Streptosporangiaceae</taxon>
        <taxon>Nonomuraea</taxon>
    </lineage>
</organism>
<feature type="domain" description="Signal transduction histidine kinase subgroup 3 dimerisation and phosphoacceptor" evidence="12">
    <location>
        <begin position="186"/>
        <end position="251"/>
    </location>
</feature>
<evidence type="ECO:0000259" key="11">
    <source>
        <dbReference type="Pfam" id="PF02518"/>
    </source>
</evidence>
<evidence type="ECO:0000256" key="1">
    <source>
        <dbReference type="ARBA" id="ARBA00000085"/>
    </source>
</evidence>
<evidence type="ECO:0000313" key="14">
    <source>
        <dbReference type="Proteomes" id="UP000199202"/>
    </source>
</evidence>
<keyword evidence="10" id="KW-0472">Membrane</keyword>
<dbReference type="OrthoDB" id="3288457at2"/>
<keyword evidence="7" id="KW-0067">ATP-binding</keyword>
<dbReference type="InterPro" id="IPR050482">
    <property type="entry name" value="Sensor_HK_TwoCompSys"/>
</dbReference>
<keyword evidence="9" id="KW-0175">Coiled coil</keyword>
<dbReference type="GO" id="GO:0005524">
    <property type="term" value="F:ATP binding"/>
    <property type="evidence" value="ECO:0007669"/>
    <property type="project" value="UniProtKB-KW"/>
</dbReference>
<dbReference type="PANTHER" id="PTHR24421">
    <property type="entry name" value="NITRATE/NITRITE SENSOR PROTEIN NARX-RELATED"/>
    <property type="match status" value="1"/>
</dbReference>